<dbReference type="GO" id="GO:0003697">
    <property type="term" value="F:single-stranded DNA binding"/>
    <property type="evidence" value="ECO:0007669"/>
    <property type="project" value="InterPro"/>
</dbReference>
<dbReference type="GO" id="GO:0006310">
    <property type="term" value="P:DNA recombination"/>
    <property type="evidence" value="ECO:0007669"/>
    <property type="project" value="UniProtKB-KW"/>
</dbReference>
<keyword evidence="3" id="KW-0067">ATP-binding</keyword>
<dbReference type="Pfam" id="PF00154">
    <property type="entry name" value="RecA_N"/>
    <property type="match status" value="1"/>
</dbReference>
<dbReference type="PRINTS" id="PR00142">
    <property type="entry name" value="RECA"/>
</dbReference>
<reference evidence="6" key="1">
    <citation type="journal article" date="2015" name="Nature">
        <title>Complex archaea that bridge the gap between prokaryotes and eukaryotes.</title>
        <authorList>
            <person name="Spang A."/>
            <person name="Saw J.H."/>
            <person name="Jorgensen S.L."/>
            <person name="Zaremba-Niedzwiedzka K."/>
            <person name="Martijn J."/>
            <person name="Lind A.E."/>
            <person name="van Eijk R."/>
            <person name="Schleper C."/>
            <person name="Guy L."/>
            <person name="Ettema T.J."/>
        </authorList>
    </citation>
    <scope>NUCLEOTIDE SEQUENCE</scope>
</reference>
<dbReference type="SMART" id="SM00382">
    <property type="entry name" value="AAA"/>
    <property type="match status" value="1"/>
</dbReference>
<dbReference type="InterPro" id="IPR003593">
    <property type="entry name" value="AAA+_ATPase"/>
</dbReference>
<dbReference type="AlphaFoldDB" id="A0A0F9HAY1"/>
<comment type="caution">
    <text evidence="6">The sequence shown here is derived from an EMBL/GenBank/DDBJ whole genome shotgun (WGS) entry which is preliminary data.</text>
</comment>
<sequence>MSPKRRKVSTVEELLAAGYLHKGSDERFVIHRIPFGVPELDEIVNGGLPRNRITIMTGEYSSGKSFLVQLIMKKVLEEDLQVAYVDTERTFDPVWWKQVGLDIDKVWVSQPPNGEVAIDVVVKLAAEGFDVVALDSLAGLISEEVMEESAAKNFIATQAKLVTRLMQKLIATDHKAAIVCTNQLRSSIGPGPIDLMPGGWAQKYFGHLLLRTFRESWIDENNEHVGFNMKVVVRKSKVGRGHRECILPFRFRGEIDVLSMLLDRALEAGLAEQVGPWYSILGGERNLGRNKVLEMLGDKALRKRLETALGEEEASSEGVEGNG</sequence>
<dbReference type="PROSITE" id="PS50162">
    <property type="entry name" value="RECA_2"/>
    <property type="match status" value="1"/>
</dbReference>
<dbReference type="InterPro" id="IPR049428">
    <property type="entry name" value="RecA-like_N"/>
</dbReference>
<evidence type="ECO:0000256" key="4">
    <source>
        <dbReference type="ARBA" id="ARBA00023172"/>
    </source>
</evidence>
<dbReference type="GO" id="GO:0006281">
    <property type="term" value="P:DNA repair"/>
    <property type="evidence" value="ECO:0007669"/>
    <property type="project" value="InterPro"/>
</dbReference>
<keyword evidence="2" id="KW-0547">Nucleotide-binding</keyword>
<dbReference type="SUPFAM" id="SSF52540">
    <property type="entry name" value="P-loop containing nucleoside triphosphate hydrolases"/>
    <property type="match status" value="1"/>
</dbReference>
<dbReference type="InterPro" id="IPR020588">
    <property type="entry name" value="RecA_ATP-bd"/>
</dbReference>
<evidence type="ECO:0000256" key="3">
    <source>
        <dbReference type="ARBA" id="ARBA00022840"/>
    </source>
</evidence>
<name>A0A0F9HAY1_9ZZZZ</name>
<dbReference type="EMBL" id="LAZR01015593">
    <property type="protein sequence ID" value="KKM08244.1"/>
    <property type="molecule type" value="Genomic_DNA"/>
</dbReference>
<evidence type="ECO:0000256" key="1">
    <source>
        <dbReference type="ARBA" id="ARBA00009391"/>
    </source>
</evidence>
<comment type="similarity">
    <text evidence="1">Belongs to the RecA family.</text>
</comment>
<proteinExistence type="inferred from homology"/>
<dbReference type="PANTHER" id="PTHR45900:SF1">
    <property type="entry name" value="MITOCHONDRIAL DNA REPAIR PROTEIN RECA HOMOLOG-RELATED"/>
    <property type="match status" value="1"/>
</dbReference>
<dbReference type="InterPro" id="IPR013765">
    <property type="entry name" value="DNA_recomb/repair_RecA"/>
</dbReference>
<accession>A0A0F9HAY1</accession>
<dbReference type="GO" id="GO:0140664">
    <property type="term" value="F:ATP-dependent DNA damage sensor activity"/>
    <property type="evidence" value="ECO:0007669"/>
    <property type="project" value="InterPro"/>
</dbReference>
<evidence type="ECO:0000313" key="6">
    <source>
        <dbReference type="EMBL" id="KKM08244.1"/>
    </source>
</evidence>
<evidence type="ECO:0000259" key="5">
    <source>
        <dbReference type="PROSITE" id="PS50162"/>
    </source>
</evidence>
<keyword evidence="4" id="KW-0233">DNA recombination</keyword>
<gene>
    <name evidence="6" type="ORF">LCGC14_1725840</name>
</gene>
<dbReference type="InterPro" id="IPR027417">
    <property type="entry name" value="P-loop_NTPase"/>
</dbReference>
<dbReference type="Gene3D" id="3.40.50.300">
    <property type="entry name" value="P-loop containing nucleotide triphosphate hydrolases"/>
    <property type="match status" value="1"/>
</dbReference>
<dbReference type="GO" id="GO:0005524">
    <property type="term" value="F:ATP binding"/>
    <property type="evidence" value="ECO:0007669"/>
    <property type="project" value="UniProtKB-KW"/>
</dbReference>
<organism evidence="6">
    <name type="scientific">marine sediment metagenome</name>
    <dbReference type="NCBI Taxonomy" id="412755"/>
    <lineage>
        <taxon>unclassified sequences</taxon>
        <taxon>metagenomes</taxon>
        <taxon>ecological metagenomes</taxon>
    </lineage>
</organism>
<protein>
    <recommendedName>
        <fullName evidence="5">RecA family profile 1 domain-containing protein</fullName>
    </recommendedName>
</protein>
<dbReference type="PANTHER" id="PTHR45900">
    <property type="entry name" value="RECA"/>
    <property type="match status" value="1"/>
</dbReference>
<evidence type="ECO:0000256" key="2">
    <source>
        <dbReference type="ARBA" id="ARBA00022741"/>
    </source>
</evidence>
<feature type="domain" description="RecA family profile 1" evidence="5">
    <location>
        <begin position="29"/>
        <end position="184"/>
    </location>
</feature>